<organism evidence="3 4">
    <name type="scientific">Streptomyces cellulosae</name>
    <dbReference type="NCBI Taxonomy" id="1968"/>
    <lineage>
        <taxon>Bacteria</taxon>
        <taxon>Bacillati</taxon>
        <taxon>Actinomycetota</taxon>
        <taxon>Actinomycetes</taxon>
        <taxon>Kitasatosporales</taxon>
        <taxon>Streptomycetaceae</taxon>
        <taxon>Streptomyces</taxon>
    </lineage>
</organism>
<dbReference type="InterPro" id="IPR036513">
    <property type="entry name" value="STAS_dom_sf"/>
</dbReference>
<evidence type="ECO:0000313" key="4">
    <source>
        <dbReference type="Proteomes" id="UP001600650"/>
    </source>
</evidence>
<feature type="domain" description="STAS" evidence="2">
    <location>
        <begin position="18"/>
        <end position="82"/>
    </location>
</feature>
<dbReference type="PROSITE" id="PS50801">
    <property type="entry name" value="STAS"/>
    <property type="match status" value="1"/>
</dbReference>
<proteinExistence type="predicted"/>
<evidence type="ECO:0000313" key="3">
    <source>
        <dbReference type="EMBL" id="MFE7964935.1"/>
    </source>
</evidence>
<dbReference type="RefSeq" id="WP_381726928.1">
    <property type="nucleotide sequence ID" value="NZ_JBHVBU010000047.1"/>
</dbReference>
<comment type="caution">
    <text evidence="3">The sequence shown here is derived from an EMBL/GenBank/DDBJ whole genome shotgun (WGS) entry which is preliminary data.</text>
</comment>
<name>A0ABW6JKK8_STRCE</name>
<feature type="compositionally biased region" description="Low complexity" evidence="1">
    <location>
        <begin position="98"/>
        <end position="118"/>
    </location>
</feature>
<feature type="region of interest" description="Disordered" evidence="1">
    <location>
        <begin position="85"/>
        <end position="137"/>
    </location>
</feature>
<keyword evidence="4" id="KW-1185">Reference proteome</keyword>
<dbReference type="CDD" id="cd07043">
    <property type="entry name" value="STAS_anti-anti-sigma_factors"/>
    <property type="match status" value="1"/>
</dbReference>
<sequence length="137" mass="14240">MAEGRRTDTGQAEQVGGLSVVTTATGGVRVMALAGEIDHHTGGQLSRALDVAGAERPRIVIDMRQVTFMDSTGINILIAAYRPSPKSAAGSAWPDPSTPSCESCNSSASTTSSNATPPSTKPWPPEPLRHLHQHPGG</sequence>
<evidence type="ECO:0000259" key="2">
    <source>
        <dbReference type="PROSITE" id="PS50801"/>
    </source>
</evidence>
<dbReference type="EMBL" id="JBHVBU010000047">
    <property type="protein sequence ID" value="MFE7964935.1"/>
    <property type="molecule type" value="Genomic_DNA"/>
</dbReference>
<dbReference type="Gene3D" id="3.30.750.24">
    <property type="entry name" value="STAS domain"/>
    <property type="match status" value="1"/>
</dbReference>
<evidence type="ECO:0000256" key="1">
    <source>
        <dbReference type="SAM" id="MobiDB-lite"/>
    </source>
</evidence>
<dbReference type="InterPro" id="IPR002645">
    <property type="entry name" value="STAS_dom"/>
</dbReference>
<dbReference type="SUPFAM" id="SSF52091">
    <property type="entry name" value="SpoIIaa-like"/>
    <property type="match status" value="1"/>
</dbReference>
<dbReference type="Proteomes" id="UP001600650">
    <property type="component" value="Unassembled WGS sequence"/>
</dbReference>
<accession>A0ABW6JKK8</accession>
<protein>
    <submittedName>
        <fullName evidence="3">STAS domain-containing protein</fullName>
    </submittedName>
</protein>
<gene>
    <name evidence="3" type="ORF">ACFU0X_18175</name>
</gene>
<dbReference type="Pfam" id="PF01740">
    <property type="entry name" value="STAS"/>
    <property type="match status" value="1"/>
</dbReference>
<reference evidence="3 4" key="1">
    <citation type="submission" date="2024-09" db="EMBL/GenBank/DDBJ databases">
        <title>The Natural Products Discovery Center: Release of the First 8490 Sequenced Strains for Exploring Actinobacteria Biosynthetic Diversity.</title>
        <authorList>
            <person name="Kalkreuter E."/>
            <person name="Kautsar S.A."/>
            <person name="Yang D."/>
            <person name="Bader C.D."/>
            <person name="Teijaro C.N."/>
            <person name="Fluegel L."/>
            <person name="Davis C.M."/>
            <person name="Simpson J.R."/>
            <person name="Lauterbach L."/>
            <person name="Steele A.D."/>
            <person name="Gui C."/>
            <person name="Meng S."/>
            <person name="Li G."/>
            <person name="Viehrig K."/>
            <person name="Ye F."/>
            <person name="Su P."/>
            <person name="Kiefer A.F."/>
            <person name="Nichols A."/>
            <person name="Cepeda A.J."/>
            <person name="Yan W."/>
            <person name="Fan B."/>
            <person name="Jiang Y."/>
            <person name="Adhikari A."/>
            <person name="Zheng C.-J."/>
            <person name="Schuster L."/>
            <person name="Cowan T.M."/>
            <person name="Smanski M.J."/>
            <person name="Chevrette M.G."/>
            <person name="De Carvalho L.P.S."/>
            <person name="Shen B."/>
        </authorList>
    </citation>
    <scope>NUCLEOTIDE SEQUENCE [LARGE SCALE GENOMIC DNA]</scope>
    <source>
        <strain evidence="3 4">NPDC057399</strain>
    </source>
</reference>